<dbReference type="EMBL" id="UHIV01000006">
    <property type="protein sequence ID" value="SUP61255.1"/>
    <property type="molecule type" value="Genomic_DNA"/>
</dbReference>
<evidence type="ECO:0000313" key="2">
    <source>
        <dbReference type="Proteomes" id="UP000254621"/>
    </source>
</evidence>
<evidence type="ECO:0000313" key="1">
    <source>
        <dbReference type="EMBL" id="SUP61255.1"/>
    </source>
</evidence>
<reference evidence="1 2" key="1">
    <citation type="submission" date="2018-06" db="EMBL/GenBank/DDBJ databases">
        <authorList>
            <consortium name="Pathogen Informatics"/>
            <person name="Doyle S."/>
        </authorList>
    </citation>
    <scope>NUCLEOTIDE SEQUENCE [LARGE SCALE GENOMIC DNA]</scope>
    <source>
        <strain evidence="1 2">NCTC13645</strain>
    </source>
</reference>
<protein>
    <submittedName>
        <fullName evidence="1">Uncharacterized protein</fullName>
    </submittedName>
</protein>
<dbReference type="Proteomes" id="UP000254621">
    <property type="component" value="Unassembled WGS sequence"/>
</dbReference>
<dbReference type="AlphaFoldDB" id="A0A380P834"/>
<proteinExistence type="predicted"/>
<name>A0A380P834_WEIVI</name>
<gene>
    <name evidence="1" type="ORF">NCTC13645_02390</name>
</gene>
<sequence length="145" mass="16941">MPNYYPSDKQIQNLFAFLNDSKNYLTTSREITHFITQFGQSSDLITACFYAHQESYLDFRAEFPRILYVLSGQVTAWIDSDKQCELEAGHLILPTPIHISNMKATLPIRKSYQFILNVNSSMKKRIILHNQMVKWRIMCLQTLVC</sequence>
<organism evidence="1 2">
    <name type="scientific">Weissella viridescens</name>
    <name type="common">Lactobacillus viridescens</name>
    <dbReference type="NCBI Taxonomy" id="1629"/>
    <lineage>
        <taxon>Bacteria</taxon>
        <taxon>Bacillati</taxon>
        <taxon>Bacillota</taxon>
        <taxon>Bacilli</taxon>
        <taxon>Lactobacillales</taxon>
        <taxon>Lactobacillaceae</taxon>
        <taxon>Weissella</taxon>
    </lineage>
</organism>
<accession>A0A380P834</accession>